<proteinExistence type="predicted"/>
<accession>A0A8H9YPY8</accession>
<dbReference type="InterPro" id="IPR011008">
    <property type="entry name" value="Dimeric_a/b-barrel"/>
</dbReference>
<dbReference type="Gene3D" id="3.30.70.1060">
    <property type="entry name" value="Dimeric alpha+beta barrel"/>
    <property type="match status" value="1"/>
</dbReference>
<protein>
    <recommendedName>
        <fullName evidence="2">YCII-related domain-containing protein</fullName>
    </recommendedName>
</protein>
<dbReference type="EMBL" id="JABWQF010000004">
    <property type="protein sequence ID" value="MBC3291732.1"/>
    <property type="molecule type" value="Genomic_DNA"/>
</dbReference>
<sequence length="102" mass="11526">MLHAVTLTYVSHEEDIARHLDAHKQWLIRGFKEEKIIFAGPLSNGSGGYILFHSENSDSVDHFLKDDPFVEHHLVSVSLISIEPALSSKDFHEKWSGNSKSI</sequence>
<reference evidence="1" key="1">
    <citation type="journal article" date="2020" name="Microorganisms">
        <title>Reliable Identification of Environmental Pseudomonas Isolates Using the rpoD Gene.</title>
        <authorList>
            <consortium name="The Broad Institute Genome Sequencing Platform"/>
            <person name="Girard L."/>
            <person name="Lood C."/>
            <person name="Rokni-Zadeh H."/>
            <person name="van Noort V."/>
            <person name="Lavigne R."/>
            <person name="De Mot R."/>
        </authorList>
    </citation>
    <scope>NUCLEOTIDE SEQUENCE [LARGE SCALE GENOMIC DNA]</scope>
    <source>
        <strain evidence="1">SWRI145</strain>
    </source>
</reference>
<name>A0A8H9YPY8_9PSED</name>
<dbReference type="PANTHER" id="PTHR37828">
    <property type="entry name" value="GSR2449 PROTEIN"/>
    <property type="match status" value="1"/>
</dbReference>
<dbReference type="PANTHER" id="PTHR37828:SF1">
    <property type="entry name" value="YCII-RELATED DOMAIN-CONTAINING PROTEIN"/>
    <property type="match status" value="1"/>
</dbReference>
<evidence type="ECO:0008006" key="2">
    <source>
        <dbReference type="Google" id="ProtNLM"/>
    </source>
</evidence>
<organism evidence="1">
    <name type="scientific">Pseudomonas tritici</name>
    <dbReference type="NCBI Taxonomy" id="2745518"/>
    <lineage>
        <taxon>Bacteria</taxon>
        <taxon>Pseudomonadati</taxon>
        <taxon>Pseudomonadota</taxon>
        <taxon>Gammaproteobacteria</taxon>
        <taxon>Pseudomonadales</taxon>
        <taxon>Pseudomonadaceae</taxon>
        <taxon>Pseudomonas</taxon>
    </lineage>
</organism>
<comment type="caution">
    <text evidence="1">The sequence shown here is derived from an EMBL/GenBank/DDBJ whole genome shotgun (WGS) entry which is preliminary data.</text>
</comment>
<evidence type="ECO:0000313" key="1">
    <source>
        <dbReference type="EMBL" id="MBC3291732.1"/>
    </source>
</evidence>
<dbReference type="SUPFAM" id="SSF54909">
    <property type="entry name" value="Dimeric alpha+beta barrel"/>
    <property type="match status" value="1"/>
</dbReference>
<gene>
    <name evidence="1" type="ORF">HU722_09370</name>
</gene>
<dbReference type="AlphaFoldDB" id="A0A8H9YPY8"/>